<feature type="domain" description="UGGT thioredoxin-like" evidence="3">
    <location>
        <begin position="40"/>
        <end position="222"/>
    </location>
</feature>
<dbReference type="GO" id="GO:0018279">
    <property type="term" value="P:protein N-linked glycosylation via asparagine"/>
    <property type="evidence" value="ECO:0007669"/>
    <property type="project" value="TreeGrafter"/>
</dbReference>
<keyword evidence="8" id="KW-1185">Reference proteome</keyword>
<dbReference type="Proteomes" id="UP001152888">
    <property type="component" value="Unassembled WGS sequence"/>
</dbReference>
<evidence type="ECO:0000259" key="4">
    <source>
        <dbReference type="Pfam" id="PF18401"/>
    </source>
</evidence>
<feature type="compositionally biased region" description="Acidic residues" evidence="1">
    <location>
        <begin position="252"/>
        <end position="262"/>
    </location>
</feature>
<dbReference type="Pfam" id="PF18401">
    <property type="entry name" value="Thioredoxin_13"/>
    <property type="match status" value="1"/>
</dbReference>
<evidence type="ECO:0000256" key="1">
    <source>
        <dbReference type="SAM" id="MobiDB-lite"/>
    </source>
</evidence>
<feature type="domain" description="UDP-glucose:glycoprotein glucosyltransferase thioredoxin-like" evidence="6">
    <location>
        <begin position="714"/>
        <end position="898"/>
    </location>
</feature>
<keyword evidence="2" id="KW-0732">Signal</keyword>
<evidence type="ECO:0008006" key="9">
    <source>
        <dbReference type="Google" id="ProtNLM"/>
    </source>
</evidence>
<dbReference type="GO" id="GO:0036503">
    <property type="term" value="P:ERAD pathway"/>
    <property type="evidence" value="ECO:0007669"/>
    <property type="project" value="TreeGrafter"/>
</dbReference>
<dbReference type="PANTHER" id="PTHR11226:SF0">
    <property type="entry name" value="UDP-GLUCOSE:GLYCOPROTEIN GLUCOSYLTRANSFERASE"/>
    <property type="match status" value="1"/>
</dbReference>
<feature type="chain" id="PRO_5040189038" description="UDP-glucose:glycoprotein glucosyltransferase" evidence="2">
    <location>
        <begin position="23"/>
        <end position="957"/>
    </location>
</feature>
<dbReference type="GO" id="GO:0003980">
    <property type="term" value="F:UDP-glucose:glycoprotein glucosyltransferase activity"/>
    <property type="evidence" value="ECO:0007669"/>
    <property type="project" value="InterPro"/>
</dbReference>
<proteinExistence type="predicted"/>
<evidence type="ECO:0000313" key="8">
    <source>
        <dbReference type="Proteomes" id="UP001152888"/>
    </source>
</evidence>
<dbReference type="OrthoDB" id="27683at2759"/>
<evidence type="ECO:0000259" key="6">
    <source>
        <dbReference type="Pfam" id="PF18403"/>
    </source>
</evidence>
<accession>A0A9P0PEB7</accession>
<dbReference type="InterPro" id="IPR040525">
    <property type="entry name" value="UGGT_TRXL_4"/>
</dbReference>
<dbReference type="PANTHER" id="PTHR11226">
    <property type="entry name" value="UDP-GLUCOSE GLYCOPROTEIN:GLUCOSYLTRANSFERASE"/>
    <property type="match status" value="1"/>
</dbReference>
<dbReference type="Pfam" id="PF18402">
    <property type="entry name" value="Thioredoxin_14"/>
    <property type="match status" value="1"/>
</dbReference>
<feature type="compositionally biased region" description="Basic and acidic residues" evidence="1">
    <location>
        <begin position="238"/>
        <end position="251"/>
    </location>
</feature>
<dbReference type="AlphaFoldDB" id="A0A9P0PEB7"/>
<dbReference type="Pfam" id="PF18403">
    <property type="entry name" value="Thioredoxin_15"/>
    <property type="match status" value="1"/>
</dbReference>
<organism evidence="7 8">
    <name type="scientific">Acanthoscelides obtectus</name>
    <name type="common">Bean weevil</name>
    <name type="synonym">Bruchus obtectus</name>
    <dbReference type="NCBI Taxonomy" id="200917"/>
    <lineage>
        <taxon>Eukaryota</taxon>
        <taxon>Metazoa</taxon>
        <taxon>Ecdysozoa</taxon>
        <taxon>Arthropoda</taxon>
        <taxon>Hexapoda</taxon>
        <taxon>Insecta</taxon>
        <taxon>Pterygota</taxon>
        <taxon>Neoptera</taxon>
        <taxon>Endopterygota</taxon>
        <taxon>Coleoptera</taxon>
        <taxon>Polyphaga</taxon>
        <taxon>Cucujiformia</taxon>
        <taxon>Chrysomeloidea</taxon>
        <taxon>Chrysomelidae</taxon>
        <taxon>Bruchinae</taxon>
        <taxon>Bruchini</taxon>
        <taxon>Acanthoscelides</taxon>
    </lineage>
</organism>
<evidence type="ECO:0000259" key="3">
    <source>
        <dbReference type="Pfam" id="PF18400"/>
    </source>
</evidence>
<evidence type="ECO:0000259" key="5">
    <source>
        <dbReference type="Pfam" id="PF18402"/>
    </source>
</evidence>
<reference evidence="7" key="1">
    <citation type="submission" date="2022-03" db="EMBL/GenBank/DDBJ databases">
        <authorList>
            <person name="Sayadi A."/>
        </authorList>
    </citation>
    <scope>NUCLEOTIDE SEQUENCE</scope>
</reference>
<dbReference type="GO" id="GO:0051082">
    <property type="term" value="F:unfolded protein binding"/>
    <property type="evidence" value="ECO:0007669"/>
    <property type="project" value="TreeGrafter"/>
</dbReference>
<evidence type="ECO:0000313" key="7">
    <source>
        <dbReference type="EMBL" id="CAH1979812.1"/>
    </source>
</evidence>
<feature type="domain" description="UGGT thioredoxin-like" evidence="4">
    <location>
        <begin position="295"/>
        <end position="424"/>
    </location>
</feature>
<gene>
    <name evidence="7" type="ORF">ACAOBT_LOCUS13637</name>
</gene>
<name>A0A9P0PEB7_ACAOB</name>
<sequence length="957" mass="108958">MKLLGSILIALFLLKTMCNVDAKKKKTKSVTTLLEAKWGATPLVLETAEYLADENPNFFWDFVSSISSLNPPLKTIDNDKSQYETILSHASRLLTPLQLSVLKLGLSLHIYSPKVQMFKQIAEERNLPQCSCAADVSGKLTCDLEELDRLIEKPQEDKKQMDLYQVDNHYPGSANRSLAVVLYGELGTDEFAKFHILLRTKAIEGKIDYVIRHYVQDESKKKLRLSGYGVELQMKSTEYKSQDDTEVHQEQNSDESSQEEEEMELEGFDFAKLKKIFPDQKKNLDRFRQFLEESSNELAPLKVWQFQELSLQAAERIMTAPKEETLKIMTNIAQNFPIQAKGLVKTVVKSELKNEMKFNSEIFASNLNVQPSDTALFINGMFYEIDMIDIYGILDVLRQELRIMEGLHKIGIGSKRMSKLLALDFSDDRTQEFAIDIRDSAISWINDIEHESKYSRWSSSLMELLRPTFPGMIRQIRRNLYNLVLVIDPLDPSAAPVLKLIESFVIHSAPIRVGIVFNVTDSRSVSGLDDPGVAMQCAFNYATQAKDGKSALSLVRTILRKAEGRKVTVKDVKEAIRDEFGEDPNDILGEDSDYDFGRQLAADFIDRTGLKAFPQALMNGIPLPQSQINVEDFEEAVLQEVMAQTPLFQKSVYRGKLQDSDDVMEFLMNQPNVMPRLNERILNKEKSFYLDMTGTSSTVLSKKELMQLSPRDMTATAVENIRYFSLPKKGVSWHSMTYWIVGNLGCRKSRKLLLDALEHLKSESDVRVSFIPNVNSGQSDLNKIVLAAQQELPPDKAVNFIISLLKDNSAAEKLETGEKLDLPNEVSSKLEEQTLNLQMLRVYCQRVLQLKESERAVIANGRVLGPLEEDEMFTTEDFGLLERFSDTLYLEKIRVVLSNTSDDEDEGFFRYFQQRLSKNRLPLGISTSNQIPFRDTFCRRFPFCDKTSCFKAGRSSV</sequence>
<dbReference type="InterPro" id="IPR040694">
    <property type="entry name" value="UGGT_TRXL_2"/>
</dbReference>
<dbReference type="InterPro" id="IPR040693">
    <property type="entry name" value="UGGT_TRXL_1"/>
</dbReference>
<dbReference type="InterPro" id="IPR040692">
    <property type="entry name" value="UGGT_TRXL_3"/>
</dbReference>
<feature type="region of interest" description="Disordered" evidence="1">
    <location>
        <begin position="238"/>
        <end position="262"/>
    </location>
</feature>
<dbReference type="InterPro" id="IPR009448">
    <property type="entry name" value="UDP-g_GGtrans"/>
</dbReference>
<dbReference type="EMBL" id="CAKOFQ010006884">
    <property type="protein sequence ID" value="CAH1979812.1"/>
    <property type="molecule type" value="Genomic_DNA"/>
</dbReference>
<dbReference type="GO" id="GO:0005783">
    <property type="term" value="C:endoplasmic reticulum"/>
    <property type="evidence" value="ECO:0007669"/>
    <property type="project" value="TreeGrafter"/>
</dbReference>
<dbReference type="Pfam" id="PF18400">
    <property type="entry name" value="Thioredoxin_12"/>
    <property type="match status" value="1"/>
</dbReference>
<feature type="domain" description="UGGT thioredoxin-like" evidence="5">
    <location>
        <begin position="435"/>
        <end position="681"/>
    </location>
</feature>
<protein>
    <recommendedName>
        <fullName evidence="9">UDP-glucose:glycoprotein glucosyltransferase</fullName>
    </recommendedName>
</protein>
<evidence type="ECO:0000256" key="2">
    <source>
        <dbReference type="SAM" id="SignalP"/>
    </source>
</evidence>
<feature type="signal peptide" evidence="2">
    <location>
        <begin position="1"/>
        <end position="22"/>
    </location>
</feature>
<comment type="caution">
    <text evidence="7">The sequence shown here is derived from an EMBL/GenBank/DDBJ whole genome shotgun (WGS) entry which is preliminary data.</text>
</comment>